<name>A0A9Q3YXR9_9FLAO</name>
<gene>
    <name evidence="1" type="ORF">LO744_11385</name>
</gene>
<evidence type="ECO:0000313" key="2">
    <source>
        <dbReference type="Proteomes" id="UP001108025"/>
    </source>
</evidence>
<proteinExistence type="predicted"/>
<dbReference type="AlphaFoldDB" id="A0A9Q3YXR9"/>
<comment type="caution">
    <text evidence="1">The sequence shown here is derived from an EMBL/GenBank/DDBJ whole genome shotgun (WGS) entry which is preliminary data.</text>
</comment>
<protein>
    <recommendedName>
        <fullName evidence="3">RHS repeat-associated core domain-containing protein</fullName>
    </recommendedName>
</protein>
<organism evidence="1 2">
    <name type="scientific">Chryseobacterium turcicum</name>
    <dbReference type="NCBI Taxonomy" id="2898076"/>
    <lineage>
        <taxon>Bacteria</taxon>
        <taxon>Pseudomonadati</taxon>
        <taxon>Bacteroidota</taxon>
        <taxon>Flavobacteriia</taxon>
        <taxon>Flavobacteriales</taxon>
        <taxon>Weeksellaceae</taxon>
        <taxon>Chryseobacterium group</taxon>
        <taxon>Chryseobacterium</taxon>
    </lineage>
</organism>
<dbReference type="EMBL" id="JAJNAY010000001">
    <property type="protein sequence ID" value="MCD1117462.1"/>
    <property type="molecule type" value="Genomic_DNA"/>
</dbReference>
<reference evidence="1" key="1">
    <citation type="submission" date="2021-11" db="EMBL/GenBank/DDBJ databases">
        <title>Description of novel Chryseobacterium species.</title>
        <authorList>
            <person name="Saticioglu I.B."/>
            <person name="Ay H."/>
            <person name="Altun S."/>
            <person name="Duman M."/>
        </authorList>
    </citation>
    <scope>NUCLEOTIDE SEQUENCE</scope>
    <source>
        <strain evidence="1">C-17</strain>
    </source>
</reference>
<evidence type="ECO:0008006" key="3">
    <source>
        <dbReference type="Google" id="ProtNLM"/>
    </source>
</evidence>
<keyword evidence="2" id="KW-1185">Reference proteome</keyword>
<evidence type="ECO:0000313" key="1">
    <source>
        <dbReference type="EMBL" id="MCD1117462.1"/>
    </source>
</evidence>
<sequence length="240" mass="27856">MQETGFYSFKWRNYMPDVGRFFNVDPLSEKYAYQSHYNFSENRVVDARELEGLEKVLINTALNRDKLFKSAYTANRQTTGGKQFLQKVQTQNKYNVLYAPFWNKYDPSSGREFSVSNQQEYNTTISNYGLKINKSEYNNITDNGTKELIIIGVQLKTNGSRKDVEKEETLNLAATINHEESAHAVFSLDNIEKSNAEGYKSYYGEKKESSPSPRDVLSDKKYERTQAKMNFKELLKVIFK</sequence>
<dbReference type="Proteomes" id="UP001108025">
    <property type="component" value="Unassembled WGS sequence"/>
</dbReference>
<accession>A0A9Q3YXR9</accession>
<dbReference type="Gene3D" id="2.180.10.10">
    <property type="entry name" value="RHS repeat-associated core"/>
    <property type="match status" value="1"/>
</dbReference>